<dbReference type="AlphaFoldDB" id="A0A495JDG6"/>
<accession>A0A495JDG6</accession>
<dbReference type="GO" id="GO:0097176">
    <property type="term" value="P:epoxide metabolic process"/>
    <property type="evidence" value="ECO:0007669"/>
    <property type="project" value="TreeGrafter"/>
</dbReference>
<keyword evidence="2" id="KW-0058">Aromatic hydrocarbons catabolism</keyword>
<evidence type="ECO:0000256" key="1">
    <source>
        <dbReference type="ARBA" id="ARBA00010088"/>
    </source>
</evidence>
<dbReference type="RefSeq" id="WP_121155249.1">
    <property type="nucleotide sequence ID" value="NZ_RBKT01000001.1"/>
</dbReference>
<organism evidence="5 6">
    <name type="scientific">Micromonospora pisi</name>
    <dbReference type="NCBI Taxonomy" id="589240"/>
    <lineage>
        <taxon>Bacteria</taxon>
        <taxon>Bacillati</taxon>
        <taxon>Actinomycetota</taxon>
        <taxon>Actinomycetes</taxon>
        <taxon>Micromonosporales</taxon>
        <taxon>Micromonosporaceae</taxon>
        <taxon>Micromonospora</taxon>
    </lineage>
</organism>
<dbReference type="GO" id="GO:0004301">
    <property type="term" value="F:epoxide hydrolase activity"/>
    <property type="evidence" value="ECO:0007669"/>
    <property type="project" value="TreeGrafter"/>
</dbReference>
<dbReference type="EMBL" id="RBKT01000001">
    <property type="protein sequence ID" value="RKR86883.1"/>
    <property type="molecule type" value="Genomic_DNA"/>
</dbReference>
<dbReference type="SUPFAM" id="SSF53474">
    <property type="entry name" value="alpha/beta-Hydrolases"/>
    <property type="match status" value="1"/>
</dbReference>
<reference evidence="5 6" key="1">
    <citation type="submission" date="2018-10" db="EMBL/GenBank/DDBJ databases">
        <title>Sequencing the genomes of 1000 actinobacteria strains.</title>
        <authorList>
            <person name="Klenk H.-P."/>
        </authorList>
    </citation>
    <scope>NUCLEOTIDE SEQUENCE [LARGE SCALE GENOMIC DNA]</scope>
    <source>
        <strain evidence="5 6">DSM 45175</strain>
    </source>
</reference>
<keyword evidence="6" id="KW-1185">Reference proteome</keyword>
<comment type="caution">
    <text evidence="5">The sequence shown here is derived from an EMBL/GenBank/DDBJ whole genome shotgun (WGS) entry which is preliminary data.</text>
</comment>
<feature type="domain" description="Epoxide hydrolase N-terminal" evidence="4">
    <location>
        <begin position="1"/>
        <end position="106"/>
    </location>
</feature>
<dbReference type="Gene3D" id="3.40.50.1820">
    <property type="entry name" value="alpha/beta hydrolase"/>
    <property type="match status" value="1"/>
</dbReference>
<dbReference type="InterPro" id="IPR029058">
    <property type="entry name" value="AB_hydrolase_fold"/>
</dbReference>
<evidence type="ECO:0000256" key="2">
    <source>
        <dbReference type="ARBA" id="ARBA00022797"/>
    </source>
</evidence>
<evidence type="ECO:0000313" key="5">
    <source>
        <dbReference type="EMBL" id="RKR86883.1"/>
    </source>
</evidence>
<proteinExistence type="inferred from homology"/>
<comment type="similarity">
    <text evidence="1">Belongs to the peptidase S33 family.</text>
</comment>
<protein>
    <submittedName>
        <fullName evidence="5">Microsomal epoxide hydrolase</fullName>
    </submittedName>
</protein>
<dbReference type="PANTHER" id="PTHR21661">
    <property type="entry name" value="EPOXIDE HYDROLASE 1-RELATED"/>
    <property type="match status" value="1"/>
</dbReference>
<gene>
    <name evidence="5" type="ORF">BDK92_1152</name>
</gene>
<dbReference type="InterPro" id="IPR000639">
    <property type="entry name" value="Epox_hydrolase-like"/>
</dbReference>
<evidence type="ECO:0000313" key="6">
    <source>
        <dbReference type="Proteomes" id="UP000277671"/>
    </source>
</evidence>
<dbReference type="InterPro" id="IPR016292">
    <property type="entry name" value="Epoxide_hydrolase"/>
</dbReference>
<dbReference type="Pfam" id="PF06441">
    <property type="entry name" value="EHN"/>
    <property type="match status" value="1"/>
</dbReference>
<dbReference type="PANTHER" id="PTHR21661:SF35">
    <property type="entry name" value="EPOXIDE HYDROLASE"/>
    <property type="match status" value="1"/>
</dbReference>
<sequence length="384" mass="42945">MEPFRVDIPQADLDELHSRLAATRWPDDMPGVGWDRGVPLAYLRELVDHWRTKYDWRAAEARLNQYPQFVTEIDGARVHLLHVRSPKPDAPALLLTHGWPGSIAEFLDVIGPLTDPVAHGGSAEDAFHLVIPSLPGHGFSGPVGATGWDYTRIARAWAELMERLGYDTYLAQGGDHGAYISLELGRLFPQRVLGVHLNMLLTVPSGDPREMERLSEDDLARLGKLALFDAELSGYMKVQSTRPQTIGYALTDSPVGQLAWIVEKFREWTDSADIPEDAVDRDLMLTNVMIYWLTATAASSAHLFYEARSYMRAVFTPGTVPDPIAVPIGVAVFQPDFAPIRAFAERDYPTISHWTEFERGGHFATMEQPSLIVEDVRAFARTLR</sequence>
<dbReference type="InterPro" id="IPR010497">
    <property type="entry name" value="Epoxide_hydro_N"/>
</dbReference>
<dbReference type="PIRSF" id="PIRSF001112">
    <property type="entry name" value="Epoxide_hydrolase"/>
    <property type="match status" value="1"/>
</dbReference>
<name>A0A495JDG6_9ACTN</name>
<evidence type="ECO:0000259" key="4">
    <source>
        <dbReference type="Pfam" id="PF06441"/>
    </source>
</evidence>
<dbReference type="OrthoDB" id="4654311at2"/>
<evidence type="ECO:0000256" key="3">
    <source>
        <dbReference type="ARBA" id="ARBA00022801"/>
    </source>
</evidence>
<keyword evidence="3 5" id="KW-0378">Hydrolase</keyword>
<dbReference type="Proteomes" id="UP000277671">
    <property type="component" value="Unassembled WGS sequence"/>
</dbReference>
<dbReference type="PRINTS" id="PR00412">
    <property type="entry name" value="EPOXHYDRLASE"/>
</dbReference>